<dbReference type="SMART" id="SM00257">
    <property type="entry name" value="LysM"/>
    <property type="match status" value="1"/>
</dbReference>
<proteinExistence type="predicted"/>
<dbReference type="Proteomes" id="UP000181956">
    <property type="component" value="Chromosome I"/>
</dbReference>
<name>A0A1H1Y968_9MICO</name>
<dbReference type="Gene3D" id="3.10.350.10">
    <property type="entry name" value="LysM domain"/>
    <property type="match status" value="1"/>
</dbReference>
<feature type="compositionally biased region" description="Pro residues" evidence="1">
    <location>
        <begin position="44"/>
        <end position="53"/>
    </location>
</feature>
<feature type="region of interest" description="Disordered" evidence="1">
    <location>
        <begin position="39"/>
        <end position="65"/>
    </location>
</feature>
<gene>
    <name evidence="4" type="ORF">SAMN04489834_3010</name>
</gene>
<feature type="chain" id="PRO_5039199857" evidence="2">
    <location>
        <begin position="29"/>
        <end position="163"/>
    </location>
</feature>
<evidence type="ECO:0000256" key="2">
    <source>
        <dbReference type="SAM" id="SignalP"/>
    </source>
</evidence>
<evidence type="ECO:0000313" key="4">
    <source>
        <dbReference type="EMBL" id="SDT17904.1"/>
    </source>
</evidence>
<organism evidence="4 5">
    <name type="scientific">Microterricola viridarii</name>
    <dbReference type="NCBI Taxonomy" id="412690"/>
    <lineage>
        <taxon>Bacteria</taxon>
        <taxon>Bacillati</taxon>
        <taxon>Actinomycetota</taxon>
        <taxon>Actinomycetes</taxon>
        <taxon>Micrococcales</taxon>
        <taxon>Microbacteriaceae</taxon>
        <taxon>Microterricola</taxon>
    </lineage>
</organism>
<dbReference type="PROSITE" id="PS51782">
    <property type="entry name" value="LYSM"/>
    <property type="match status" value="1"/>
</dbReference>
<sequence length="163" mass="16605">MQLTASSKRAALCLGVATLGVLGLSGCAGEPAAPPATVFVTVAPTPPPTPTATPEPEAPRTEQPVDSAPPIVVEIEPNAPAAPVVPGPAVDLGLVDGAMGPITAAGDGALLTYTVVSGDVFFDIAQRFDLPQQQLLKMNPSIPSLGTEIYIGQVINLDWTTTR</sequence>
<feature type="signal peptide" evidence="2">
    <location>
        <begin position="1"/>
        <end position="28"/>
    </location>
</feature>
<accession>A0A1H1Y968</accession>
<dbReference type="EMBL" id="LT629742">
    <property type="protein sequence ID" value="SDT17904.1"/>
    <property type="molecule type" value="Genomic_DNA"/>
</dbReference>
<feature type="domain" description="LysM" evidence="3">
    <location>
        <begin position="111"/>
        <end position="157"/>
    </location>
</feature>
<evidence type="ECO:0000259" key="3">
    <source>
        <dbReference type="PROSITE" id="PS51782"/>
    </source>
</evidence>
<reference evidence="5" key="1">
    <citation type="submission" date="2016-10" db="EMBL/GenBank/DDBJ databases">
        <authorList>
            <person name="Varghese N."/>
            <person name="Submissions S."/>
        </authorList>
    </citation>
    <scope>NUCLEOTIDE SEQUENCE [LARGE SCALE GENOMIC DNA]</scope>
    <source>
        <strain evidence="5">DSM 21772</strain>
    </source>
</reference>
<dbReference type="InterPro" id="IPR036779">
    <property type="entry name" value="LysM_dom_sf"/>
</dbReference>
<dbReference type="CDD" id="cd00118">
    <property type="entry name" value="LysM"/>
    <property type="match status" value="1"/>
</dbReference>
<keyword evidence="2" id="KW-0732">Signal</keyword>
<dbReference type="Pfam" id="PF01476">
    <property type="entry name" value="LysM"/>
    <property type="match status" value="1"/>
</dbReference>
<dbReference type="OrthoDB" id="5123816at2"/>
<evidence type="ECO:0000256" key="1">
    <source>
        <dbReference type="SAM" id="MobiDB-lite"/>
    </source>
</evidence>
<dbReference type="RefSeq" id="WP_083364759.1">
    <property type="nucleotide sequence ID" value="NZ_LT629742.1"/>
</dbReference>
<dbReference type="InterPro" id="IPR018392">
    <property type="entry name" value="LysM"/>
</dbReference>
<keyword evidence="5" id="KW-1185">Reference proteome</keyword>
<protein>
    <submittedName>
        <fullName evidence="4">LysM domain-containing protein</fullName>
    </submittedName>
</protein>
<evidence type="ECO:0000313" key="5">
    <source>
        <dbReference type="Proteomes" id="UP000181956"/>
    </source>
</evidence>
<dbReference type="SUPFAM" id="SSF54106">
    <property type="entry name" value="LysM domain"/>
    <property type="match status" value="1"/>
</dbReference>
<dbReference type="AlphaFoldDB" id="A0A1H1Y968"/>